<dbReference type="STRING" id="1803665.GCA_001641335_04712"/>
<reference evidence="1 2" key="1">
    <citation type="submission" date="2019-06" db="EMBL/GenBank/DDBJ databases">
        <title>Genomic Encyclopedia of Type Strains, Phase IV (KMG-V): Genome sequencing to study the core and pangenomes of soil and plant-associated prokaryotes.</title>
        <authorList>
            <person name="Whitman W."/>
        </authorList>
    </citation>
    <scope>NUCLEOTIDE SEQUENCE [LARGE SCALE GENOMIC DNA]</scope>
    <source>
        <strain evidence="1 2">BR 510</strain>
    </source>
</reference>
<evidence type="ECO:0000313" key="1">
    <source>
        <dbReference type="EMBL" id="TWB02314.1"/>
    </source>
</evidence>
<keyword evidence="2" id="KW-1185">Reference proteome</keyword>
<dbReference type="EMBL" id="VITK01000003">
    <property type="protein sequence ID" value="TWB02314.1"/>
    <property type="molecule type" value="Genomic_DNA"/>
</dbReference>
<protein>
    <submittedName>
        <fullName evidence="1">Uncharacterized protein</fullName>
    </submittedName>
</protein>
<accession>A0A560DYY3</accession>
<proteinExistence type="predicted"/>
<sequence length="65" mass="7302">MTSSFDHLSDSSLLRLYEGIRQQVEADRALGGRYRLVGKATEQRAKGLQAELALRGVKFTPIIWP</sequence>
<dbReference type="AlphaFoldDB" id="A0A560DYY3"/>
<organism evidence="1 2">
    <name type="scientific">Bradyrhizobium stylosanthis</name>
    <dbReference type="NCBI Taxonomy" id="1803665"/>
    <lineage>
        <taxon>Bacteria</taxon>
        <taxon>Pseudomonadati</taxon>
        <taxon>Pseudomonadota</taxon>
        <taxon>Alphaproteobacteria</taxon>
        <taxon>Hyphomicrobiales</taxon>
        <taxon>Nitrobacteraceae</taxon>
        <taxon>Bradyrhizobium</taxon>
    </lineage>
</organism>
<dbReference type="OrthoDB" id="8248449at2"/>
<name>A0A560DYY3_9BRAD</name>
<dbReference type="RefSeq" id="WP_063688713.1">
    <property type="nucleotide sequence ID" value="NZ_LVEM01000003.1"/>
</dbReference>
<gene>
    <name evidence="1" type="ORF">FBZ96_1031096</name>
</gene>
<dbReference type="Proteomes" id="UP000319949">
    <property type="component" value="Unassembled WGS sequence"/>
</dbReference>
<evidence type="ECO:0000313" key="2">
    <source>
        <dbReference type="Proteomes" id="UP000319949"/>
    </source>
</evidence>
<comment type="caution">
    <text evidence="1">The sequence shown here is derived from an EMBL/GenBank/DDBJ whole genome shotgun (WGS) entry which is preliminary data.</text>
</comment>